<evidence type="ECO:0000256" key="5">
    <source>
        <dbReference type="ARBA" id="ARBA00022842"/>
    </source>
</evidence>
<dbReference type="Proteomes" id="UP000070617">
    <property type="component" value="Unassembled WGS sequence"/>
</dbReference>
<keyword evidence="9" id="KW-1185">Reference proteome</keyword>
<dbReference type="EMBL" id="LRPX01000022">
    <property type="protein sequence ID" value="KXA15869.1"/>
    <property type="molecule type" value="Genomic_DNA"/>
</dbReference>
<accession>A0A133NHV0</accession>
<sequence>MQIQNVLHAGKYKCAAVMICFYKEKDETYIVLEKRANGIHQGGEISFPGGKRDFEDIDFKATAIRETSEELGISKDKIEYLGYAGTFIGIFDLLLDVHLCKLKIEKKEELLYNKQEVEYLIFLPLSYLERTEPIMEIAELKNIPKFDVRAYGLPSRYWDTWPYYERNLYFYFYQGEVIWGITAEILFSWMKGKKKEKL</sequence>
<gene>
    <name evidence="8" type="ORF">HMPREF3206_00546</name>
</gene>
<dbReference type="STRING" id="134605.HMPREF3206_00546"/>
<evidence type="ECO:0000313" key="9">
    <source>
        <dbReference type="Proteomes" id="UP000070617"/>
    </source>
</evidence>
<dbReference type="PROSITE" id="PS51462">
    <property type="entry name" value="NUDIX"/>
    <property type="match status" value="1"/>
</dbReference>
<dbReference type="Gene3D" id="3.90.79.10">
    <property type="entry name" value="Nucleoside Triphosphate Pyrophosphohydrolase"/>
    <property type="match status" value="1"/>
</dbReference>
<proteinExistence type="predicted"/>
<organism evidence="8 9">
    <name type="scientific">Fusobacterium equinum</name>
    <dbReference type="NCBI Taxonomy" id="134605"/>
    <lineage>
        <taxon>Bacteria</taxon>
        <taxon>Fusobacteriati</taxon>
        <taxon>Fusobacteriota</taxon>
        <taxon>Fusobacteriia</taxon>
        <taxon>Fusobacteriales</taxon>
        <taxon>Fusobacteriaceae</taxon>
        <taxon>Fusobacterium</taxon>
    </lineage>
</organism>
<dbReference type="InterPro" id="IPR000086">
    <property type="entry name" value="NUDIX_hydrolase_dom"/>
</dbReference>
<evidence type="ECO:0000256" key="6">
    <source>
        <dbReference type="ARBA" id="ARBA00023211"/>
    </source>
</evidence>
<dbReference type="PANTHER" id="PTHR12992">
    <property type="entry name" value="NUDIX HYDROLASE"/>
    <property type="match status" value="1"/>
</dbReference>
<name>A0A133NHV0_9FUSO</name>
<comment type="cofactor">
    <cofactor evidence="1">
        <name>Mn(2+)</name>
        <dbReference type="ChEBI" id="CHEBI:29035"/>
    </cofactor>
</comment>
<protein>
    <submittedName>
        <fullName evidence="8">Hydrolase, NUDIX family</fullName>
    </submittedName>
</protein>
<evidence type="ECO:0000256" key="3">
    <source>
        <dbReference type="ARBA" id="ARBA00022723"/>
    </source>
</evidence>
<evidence type="ECO:0000256" key="2">
    <source>
        <dbReference type="ARBA" id="ARBA00001946"/>
    </source>
</evidence>
<reference evidence="9" key="1">
    <citation type="submission" date="2016-01" db="EMBL/GenBank/DDBJ databases">
        <authorList>
            <person name="Mitreva M."/>
            <person name="Pepin K.H."/>
            <person name="Mihindukulasuriya K.A."/>
            <person name="Fulton R."/>
            <person name="Fronick C."/>
            <person name="O'Laughlin M."/>
            <person name="Miner T."/>
            <person name="Herter B."/>
            <person name="Rosa B.A."/>
            <person name="Cordes M."/>
            <person name="Tomlinson C."/>
            <person name="Wollam A."/>
            <person name="Palsikar V.B."/>
            <person name="Mardis E.R."/>
            <person name="Wilson R.K."/>
        </authorList>
    </citation>
    <scope>NUCLEOTIDE SEQUENCE [LARGE SCALE GENOMIC DNA]</scope>
    <source>
        <strain evidence="9">CMW8396</strain>
    </source>
</reference>
<keyword evidence="6" id="KW-0464">Manganese</keyword>
<dbReference type="SUPFAM" id="SSF55811">
    <property type="entry name" value="Nudix"/>
    <property type="match status" value="1"/>
</dbReference>
<evidence type="ECO:0000313" key="8">
    <source>
        <dbReference type="EMBL" id="KXA15869.1"/>
    </source>
</evidence>
<evidence type="ECO:0000259" key="7">
    <source>
        <dbReference type="PROSITE" id="PS51462"/>
    </source>
</evidence>
<comment type="cofactor">
    <cofactor evidence="2">
        <name>Mg(2+)</name>
        <dbReference type="ChEBI" id="CHEBI:18420"/>
    </cofactor>
</comment>
<dbReference type="PATRIC" id="fig|134605.3.peg.549"/>
<keyword evidence="4 8" id="KW-0378">Hydrolase</keyword>
<evidence type="ECO:0000256" key="4">
    <source>
        <dbReference type="ARBA" id="ARBA00022801"/>
    </source>
</evidence>
<comment type="caution">
    <text evidence="8">The sequence shown here is derived from an EMBL/GenBank/DDBJ whole genome shotgun (WGS) entry which is preliminary data.</text>
</comment>
<dbReference type="CDD" id="cd03426">
    <property type="entry name" value="NUDIX_CoAse_Nudt7"/>
    <property type="match status" value="1"/>
</dbReference>
<evidence type="ECO:0000256" key="1">
    <source>
        <dbReference type="ARBA" id="ARBA00001936"/>
    </source>
</evidence>
<keyword evidence="3" id="KW-0479">Metal-binding</keyword>
<dbReference type="GO" id="GO:0046872">
    <property type="term" value="F:metal ion binding"/>
    <property type="evidence" value="ECO:0007669"/>
    <property type="project" value="UniProtKB-KW"/>
</dbReference>
<dbReference type="InterPro" id="IPR045121">
    <property type="entry name" value="CoAse"/>
</dbReference>
<dbReference type="GO" id="GO:0010945">
    <property type="term" value="F:coenzyme A diphosphatase activity"/>
    <property type="evidence" value="ECO:0007669"/>
    <property type="project" value="InterPro"/>
</dbReference>
<dbReference type="PANTHER" id="PTHR12992:SF11">
    <property type="entry name" value="MITOCHONDRIAL COENZYME A DIPHOSPHATASE NUDT8"/>
    <property type="match status" value="1"/>
</dbReference>
<keyword evidence="5" id="KW-0460">Magnesium</keyword>
<dbReference type="InterPro" id="IPR015797">
    <property type="entry name" value="NUDIX_hydrolase-like_dom_sf"/>
</dbReference>
<dbReference type="AlphaFoldDB" id="A0A133NHV0"/>
<dbReference type="Pfam" id="PF00293">
    <property type="entry name" value="NUDIX"/>
    <property type="match status" value="1"/>
</dbReference>
<feature type="domain" description="Nudix hydrolase" evidence="7">
    <location>
        <begin position="12"/>
        <end position="170"/>
    </location>
</feature>
<dbReference type="RefSeq" id="WP_008801425.1">
    <property type="nucleotide sequence ID" value="NZ_KQ956518.1"/>
</dbReference>